<dbReference type="OrthoDB" id="2507256at2759"/>
<sequence>MHESPSFTSSPQQMLYANECHYQQHHQYQTMGDYGLYSQTHIGQDMSLFASNQDGQDNSTISDVNEDSAYGNVAQTQSVTMTGGSQEINSLIARPALPQEESTSPKLPSASAKRIGRTKQQLADAAKSGSKKKSGEANKNKKAAKARNPGFVRLDYENICSYLEDRDHYNDLFGDSKQTTWGKKTYQGTGIQTVCSISQ</sequence>
<comment type="caution">
    <text evidence="2">The sequence shown here is derived from an EMBL/GenBank/DDBJ whole genome shotgun (WGS) entry which is preliminary data.</text>
</comment>
<evidence type="ECO:0000313" key="3">
    <source>
        <dbReference type="Proteomes" id="UP000765509"/>
    </source>
</evidence>
<evidence type="ECO:0000313" key="2">
    <source>
        <dbReference type="EMBL" id="MBW0496260.1"/>
    </source>
</evidence>
<proteinExistence type="predicted"/>
<dbReference type="Proteomes" id="UP000765509">
    <property type="component" value="Unassembled WGS sequence"/>
</dbReference>
<keyword evidence="3" id="KW-1185">Reference proteome</keyword>
<organism evidence="2 3">
    <name type="scientific">Austropuccinia psidii MF-1</name>
    <dbReference type="NCBI Taxonomy" id="1389203"/>
    <lineage>
        <taxon>Eukaryota</taxon>
        <taxon>Fungi</taxon>
        <taxon>Dikarya</taxon>
        <taxon>Basidiomycota</taxon>
        <taxon>Pucciniomycotina</taxon>
        <taxon>Pucciniomycetes</taxon>
        <taxon>Pucciniales</taxon>
        <taxon>Sphaerophragmiaceae</taxon>
        <taxon>Austropuccinia</taxon>
    </lineage>
</organism>
<accession>A0A9Q3D5P0</accession>
<name>A0A9Q3D5P0_9BASI</name>
<protein>
    <submittedName>
        <fullName evidence="2">Uncharacterized protein</fullName>
    </submittedName>
</protein>
<gene>
    <name evidence="2" type="ORF">O181_035975</name>
</gene>
<evidence type="ECO:0000256" key="1">
    <source>
        <dbReference type="SAM" id="MobiDB-lite"/>
    </source>
</evidence>
<dbReference type="AlphaFoldDB" id="A0A9Q3D5P0"/>
<feature type="region of interest" description="Disordered" evidence="1">
    <location>
        <begin position="95"/>
        <end position="144"/>
    </location>
</feature>
<reference evidence="2" key="1">
    <citation type="submission" date="2021-03" db="EMBL/GenBank/DDBJ databases">
        <title>Draft genome sequence of rust myrtle Austropuccinia psidii MF-1, a brazilian biotype.</title>
        <authorList>
            <person name="Quecine M.C."/>
            <person name="Pachon D.M.R."/>
            <person name="Bonatelli M.L."/>
            <person name="Correr F.H."/>
            <person name="Franceschini L.M."/>
            <person name="Leite T.F."/>
            <person name="Margarido G.R.A."/>
            <person name="Almeida C.A."/>
            <person name="Ferrarezi J.A."/>
            <person name="Labate C.A."/>
        </authorList>
    </citation>
    <scope>NUCLEOTIDE SEQUENCE</scope>
    <source>
        <strain evidence="2">MF-1</strain>
    </source>
</reference>
<dbReference type="EMBL" id="AVOT02013521">
    <property type="protein sequence ID" value="MBW0496260.1"/>
    <property type="molecule type" value="Genomic_DNA"/>
</dbReference>